<dbReference type="GO" id="GO:0005778">
    <property type="term" value="C:peroxisomal membrane"/>
    <property type="evidence" value="ECO:0007669"/>
    <property type="project" value="TreeGrafter"/>
</dbReference>
<sequence>MSSVSSLSSITTASSSGLSKSVRTYLSPSHGKKSHSHSSSINSINFKEKPPQLPPRSNTASFSPVLDPEKSPNVNGRAKPPKLPPRSNTASFGPVLDVNRRSSDVYHFKGIKSSSLLQNTPPPVSKLLISSYPYWILIDKILSVLTWKEDYFYYSASITLLMMTFIYYFEIVIVYLGYIMVISFLSLYAQLAQIIDEEQQKNATMDDIVHRVYSVNEKSSKLLAPIAEVRLAGEDLQLLLCTTMLLTLVYGFISRYFLPPRLLLTLIAGFLLTFHSTSARHTRRWLWQFKEFRRCFYFVLGLSHYIDRTSNKYIVVNDPREIITADSKEEVADTTSPSIPLNDFQNPYFSNPSTLNIDL</sequence>
<dbReference type="InterPro" id="IPR052646">
    <property type="entry name" value="Peroxisomal_PEX28-32"/>
</dbReference>
<reference evidence="8" key="1">
    <citation type="submission" date="2023-04" db="EMBL/GenBank/DDBJ databases">
        <title>Ambrosiozyma monospora NBRC 1965.</title>
        <authorList>
            <person name="Ichikawa N."/>
            <person name="Sato H."/>
            <person name="Tonouchi N."/>
        </authorList>
    </citation>
    <scope>NUCLEOTIDE SEQUENCE</scope>
    <source>
        <strain evidence="8">NBRC 1965</strain>
    </source>
</reference>
<feature type="compositionally biased region" description="Low complexity" evidence="5">
    <location>
        <begin position="1"/>
        <end position="22"/>
    </location>
</feature>
<evidence type="ECO:0000256" key="6">
    <source>
        <dbReference type="SAM" id="Phobius"/>
    </source>
</evidence>
<dbReference type="EMBL" id="BSXU01001103">
    <property type="protein sequence ID" value="GMG23836.1"/>
    <property type="molecule type" value="Genomic_DNA"/>
</dbReference>
<dbReference type="AlphaFoldDB" id="A0A9W6YQG5"/>
<feature type="transmembrane region" description="Helical" evidence="6">
    <location>
        <begin position="262"/>
        <end position="279"/>
    </location>
</feature>
<organism evidence="8 9">
    <name type="scientific">Ambrosiozyma monospora</name>
    <name type="common">Yeast</name>
    <name type="synonym">Endomycopsis monosporus</name>
    <dbReference type="NCBI Taxonomy" id="43982"/>
    <lineage>
        <taxon>Eukaryota</taxon>
        <taxon>Fungi</taxon>
        <taxon>Dikarya</taxon>
        <taxon>Ascomycota</taxon>
        <taxon>Saccharomycotina</taxon>
        <taxon>Pichiomycetes</taxon>
        <taxon>Pichiales</taxon>
        <taxon>Pichiaceae</taxon>
        <taxon>Ambrosiozyma</taxon>
    </lineage>
</organism>
<keyword evidence="2 6" id="KW-0812">Transmembrane</keyword>
<evidence type="ECO:0000256" key="3">
    <source>
        <dbReference type="ARBA" id="ARBA00022989"/>
    </source>
</evidence>
<dbReference type="InterPro" id="IPR010482">
    <property type="entry name" value="TECPR1-like_DysF"/>
</dbReference>
<dbReference type="PANTHER" id="PTHR31679">
    <property type="entry name" value="PEROXISOMAL MEMBRANE PROTEIN PEX30-RELATED"/>
    <property type="match status" value="1"/>
</dbReference>
<accession>A0A9W6YQG5</accession>
<keyword evidence="9" id="KW-1185">Reference proteome</keyword>
<feature type="domain" description="TECPR1-like DysF" evidence="7">
    <location>
        <begin position="113"/>
        <end position="306"/>
    </location>
</feature>
<evidence type="ECO:0000313" key="9">
    <source>
        <dbReference type="Proteomes" id="UP001165063"/>
    </source>
</evidence>
<feature type="transmembrane region" description="Helical" evidence="6">
    <location>
        <begin position="175"/>
        <end position="195"/>
    </location>
</feature>
<evidence type="ECO:0000256" key="1">
    <source>
        <dbReference type="ARBA" id="ARBA00004308"/>
    </source>
</evidence>
<feature type="region of interest" description="Disordered" evidence="5">
    <location>
        <begin position="1"/>
        <end position="93"/>
    </location>
</feature>
<evidence type="ECO:0000259" key="7">
    <source>
        <dbReference type="Pfam" id="PF06398"/>
    </source>
</evidence>
<evidence type="ECO:0000256" key="5">
    <source>
        <dbReference type="SAM" id="MobiDB-lite"/>
    </source>
</evidence>
<evidence type="ECO:0000313" key="8">
    <source>
        <dbReference type="EMBL" id="GMG23836.1"/>
    </source>
</evidence>
<gene>
    <name evidence="8" type="ORF">Amon01_000285000</name>
</gene>
<keyword evidence="4 6" id="KW-0472">Membrane</keyword>
<dbReference type="OrthoDB" id="5586090at2759"/>
<feature type="transmembrane region" description="Helical" evidence="6">
    <location>
        <begin position="238"/>
        <end position="256"/>
    </location>
</feature>
<keyword evidence="3 6" id="KW-1133">Transmembrane helix</keyword>
<comment type="caution">
    <text evidence="8">The sequence shown here is derived from an EMBL/GenBank/DDBJ whole genome shotgun (WGS) entry which is preliminary data.</text>
</comment>
<proteinExistence type="predicted"/>
<dbReference type="Pfam" id="PF06398">
    <property type="entry name" value="Pex24p"/>
    <property type="match status" value="1"/>
</dbReference>
<dbReference type="PANTHER" id="PTHR31679:SF2">
    <property type="entry name" value="PEROXISOMAL MEMBRANE PROTEIN PEX30-RELATED"/>
    <property type="match status" value="1"/>
</dbReference>
<comment type="subcellular location">
    <subcellularLocation>
        <location evidence="1">Endomembrane system</location>
    </subcellularLocation>
</comment>
<protein>
    <submittedName>
        <fullName evidence="8">Unnamed protein product</fullName>
    </submittedName>
</protein>
<dbReference type="Proteomes" id="UP001165063">
    <property type="component" value="Unassembled WGS sequence"/>
</dbReference>
<evidence type="ECO:0000256" key="4">
    <source>
        <dbReference type="ARBA" id="ARBA00023136"/>
    </source>
</evidence>
<evidence type="ECO:0000256" key="2">
    <source>
        <dbReference type="ARBA" id="ARBA00022692"/>
    </source>
</evidence>
<dbReference type="GO" id="GO:0012505">
    <property type="term" value="C:endomembrane system"/>
    <property type="evidence" value="ECO:0007669"/>
    <property type="project" value="UniProtKB-SubCell"/>
</dbReference>
<name>A0A9W6YQG5_AMBMO</name>
<dbReference type="GO" id="GO:0007031">
    <property type="term" value="P:peroxisome organization"/>
    <property type="evidence" value="ECO:0007669"/>
    <property type="project" value="UniProtKB-ARBA"/>
</dbReference>